<dbReference type="Pfam" id="PF04940">
    <property type="entry name" value="BLUF"/>
    <property type="match status" value="1"/>
</dbReference>
<gene>
    <name evidence="2" type="ORF">OUO13_06225</name>
</gene>
<dbReference type="GO" id="GO:0071949">
    <property type="term" value="F:FAD binding"/>
    <property type="evidence" value="ECO:0007669"/>
    <property type="project" value="InterPro"/>
</dbReference>
<sequence>MSQLIRLVYASQSNSPARAGSIDPVVGNILAQSRRNNDRDSIGGILYYGNGFFFQCLEGDRSKVEQAYERIRSDVRHREPRILRLQTVNRRLFGDWSMKYIPSDNDVRSFLELKGIEEFRPYDFAEPLIDELVLYFQHFQLPISADAVGNPANRSFKADLAAAAMDAKKAGLWDRIADALGLRKSA</sequence>
<dbReference type="AlphaFoldDB" id="A0A9X3IRD8"/>
<dbReference type="InterPro" id="IPR036046">
    <property type="entry name" value="Acylphosphatase-like_dom_sf"/>
</dbReference>
<dbReference type="PROSITE" id="PS50925">
    <property type="entry name" value="BLUF"/>
    <property type="match status" value="1"/>
</dbReference>
<keyword evidence="3" id="KW-1185">Reference proteome</keyword>
<feature type="domain" description="BLUF" evidence="1">
    <location>
        <begin position="4"/>
        <end position="99"/>
    </location>
</feature>
<dbReference type="EMBL" id="JAPNOA010000019">
    <property type="protein sequence ID" value="MCY0964776.1"/>
    <property type="molecule type" value="Genomic_DNA"/>
</dbReference>
<protein>
    <submittedName>
        <fullName evidence="2">BLUF domain-containing protein</fullName>
    </submittedName>
</protein>
<dbReference type="Gene3D" id="3.30.70.100">
    <property type="match status" value="1"/>
</dbReference>
<evidence type="ECO:0000313" key="2">
    <source>
        <dbReference type="EMBL" id="MCY0964776.1"/>
    </source>
</evidence>
<dbReference type="SUPFAM" id="SSF54975">
    <property type="entry name" value="Acylphosphatase/BLUF domain-like"/>
    <property type="match status" value="1"/>
</dbReference>
<organism evidence="2 3">
    <name type="scientific">Parathalassolituus penaei</name>
    <dbReference type="NCBI Taxonomy" id="2997323"/>
    <lineage>
        <taxon>Bacteria</taxon>
        <taxon>Pseudomonadati</taxon>
        <taxon>Pseudomonadota</taxon>
        <taxon>Gammaproteobacteria</taxon>
        <taxon>Oceanospirillales</taxon>
        <taxon>Oceanospirillaceae</taxon>
        <taxon>Parathalassolituus</taxon>
    </lineage>
</organism>
<dbReference type="InterPro" id="IPR007024">
    <property type="entry name" value="BLUF_domain"/>
</dbReference>
<evidence type="ECO:0000259" key="1">
    <source>
        <dbReference type="PROSITE" id="PS50925"/>
    </source>
</evidence>
<dbReference type="GO" id="GO:0009882">
    <property type="term" value="F:blue light photoreceptor activity"/>
    <property type="evidence" value="ECO:0007669"/>
    <property type="project" value="InterPro"/>
</dbReference>
<evidence type="ECO:0000313" key="3">
    <source>
        <dbReference type="Proteomes" id="UP001150830"/>
    </source>
</evidence>
<dbReference type="Proteomes" id="UP001150830">
    <property type="component" value="Unassembled WGS sequence"/>
</dbReference>
<comment type="caution">
    <text evidence="2">The sequence shown here is derived from an EMBL/GenBank/DDBJ whole genome shotgun (WGS) entry which is preliminary data.</text>
</comment>
<reference evidence="2" key="1">
    <citation type="submission" date="2022-11" db="EMBL/GenBank/DDBJ databases">
        <title>Parathalassolutuus dongxingensis gen. nov., sp. nov., a novel member of family Oceanospirillaceae isolated from a coastal shrimp pond in Guangxi, China.</title>
        <authorList>
            <person name="Chen H."/>
        </authorList>
    </citation>
    <scope>NUCLEOTIDE SEQUENCE</scope>
    <source>
        <strain evidence="2">G-43</strain>
    </source>
</reference>
<accession>A0A9X3IRD8</accession>
<proteinExistence type="predicted"/>
<dbReference type="RefSeq" id="WP_283172993.1">
    <property type="nucleotide sequence ID" value="NZ_JAPNOA010000019.1"/>
</dbReference>
<dbReference type="SMART" id="SM01034">
    <property type="entry name" value="BLUF"/>
    <property type="match status" value="1"/>
</dbReference>
<name>A0A9X3IRD8_9GAMM</name>